<keyword evidence="2" id="KW-0732">Signal</keyword>
<protein>
    <submittedName>
        <fullName evidence="3">Os07g0192050 protein</fullName>
    </submittedName>
</protein>
<feature type="chain" id="PRO_5006056951" evidence="2">
    <location>
        <begin position="21"/>
        <end position="90"/>
    </location>
</feature>
<sequence>MSMAMWGGAVAAAAAAAAAAFEPSLEEEAAIGTMESTAGTMLPPASTVVGRSSEREYGSKQLVGDARMVAARARMHTSYRRAVSSVRVRH</sequence>
<reference evidence="3 4" key="3">
    <citation type="journal article" date="2013" name="Rice">
        <title>Improvement of the Oryza sativa Nipponbare reference genome using next generation sequence and optical map data.</title>
        <authorList>
            <person name="Kawahara Y."/>
            <person name="de la Bastide M."/>
            <person name="Hamilton J.P."/>
            <person name="Kanamori H."/>
            <person name="McCombie W.R."/>
            <person name="Ouyang S."/>
            <person name="Schwartz D.C."/>
            <person name="Tanaka T."/>
            <person name="Wu J."/>
            <person name="Zhou S."/>
            <person name="Childs K.L."/>
            <person name="Davidson R.M."/>
            <person name="Lin H."/>
            <person name="Quesada-Ocampo L."/>
            <person name="Vaillancourt B."/>
            <person name="Sakai H."/>
            <person name="Lee S.S."/>
            <person name="Kim J."/>
            <person name="Numa H."/>
            <person name="Itoh T."/>
            <person name="Buell C.R."/>
            <person name="Matsumoto T."/>
        </authorList>
    </citation>
    <scope>NUCLEOTIDE SEQUENCE [LARGE SCALE GENOMIC DNA]</scope>
    <source>
        <strain evidence="4">cv. Nipponbare</strain>
    </source>
</reference>
<dbReference type="EMBL" id="AP014963">
    <property type="protein sequence ID" value="BAT00437.1"/>
    <property type="molecule type" value="Genomic_DNA"/>
</dbReference>
<keyword evidence="4" id="KW-1185">Reference proteome</keyword>
<accession>A0A0P0X3B4</accession>
<reference evidence="3 4" key="2">
    <citation type="journal article" date="2013" name="Plant Cell Physiol.">
        <title>Rice Annotation Project Database (RAP-DB): an integrative and interactive database for rice genomics.</title>
        <authorList>
            <person name="Sakai H."/>
            <person name="Lee S.S."/>
            <person name="Tanaka T."/>
            <person name="Numa H."/>
            <person name="Kim J."/>
            <person name="Kawahara Y."/>
            <person name="Wakimoto H."/>
            <person name="Yang C.C."/>
            <person name="Iwamoto M."/>
            <person name="Abe T."/>
            <person name="Yamada Y."/>
            <person name="Muto A."/>
            <person name="Inokuchi H."/>
            <person name="Ikemura T."/>
            <person name="Matsumoto T."/>
            <person name="Sasaki T."/>
            <person name="Itoh T."/>
        </authorList>
    </citation>
    <scope>NUCLEOTIDE SEQUENCE [LARGE SCALE GENOMIC DNA]</scope>
    <source>
        <strain evidence="4">cv. Nipponbare</strain>
    </source>
</reference>
<evidence type="ECO:0000313" key="4">
    <source>
        <dbReference type="Proteomes" id="UP000059680"/>
    </source>
</evidence>
<dbReference type="PaxDb" id="39947-A0A0P0X3B4"/>
<evidence type="ECO:0000313" key="3">
    <source>
        <dbReference type="EMBL" id="BAT00437.1"/>
    </source>
</evidence>
<proteinExistence type="predicted"/>
<dbReference type="AlphaFoldDB" id="A0A0P0X3B4"/>
<feature type="signal peptide" evidence="2">
    <location>
        <begin position="1"/>
        <end position="20"/>
    </location>
</feature>
<evidence type="ECO:0000256" key="2">
    <source>
        <dbReference type="SAM" id="SignalP"/>
    </source>
</evidence>
<feature type="region of interest" description="Disordered" evidence="1">
    <location>
        <begin position="34"/>
        <end position="56"/>
    </location>
</feature>
<dbReference type="InParanoid" id="A0A0P0X3B4"/>
<organism evidence="3 4">
    <name type="scientific">Oryza sativa subsp. japonica</name>
    <name type="common">Rice</name>
    <dbReference type="NCBI Taxonomy" id="39947"/>
    <lineage>
        <taxon>Eukaryota</taxon>
        <taxon>Viridiplantae</taxon>
        <taxon>Streptophyta</taxon>
        <taxon>Embryophyta</taxon>
        <taxon>Tracheophyta</taxon>
        <taxon>Spermatophyta</taxon>
        <taxon>Magnoliopsida</taxon>
        <taxon>Liliopsida</taxon>
        <taxon>Poales</taxon>
        <taxon>Poaceae</taxon>
        <taxon>BOP clade</taxon>
        <taxon>Oryzoideae</taxon>
        <taxon>Oryzeae</taxon>
        <taxon>Oryzinae</taxon>
        <taxon>Oryza</taxon>
        <taxon>Oryza sativa</taxon>
    </lineage>
</organism>
<name>A0A0P0X3B4_ORYSJ</name>
<dbReference type="Proteomes" id="UP000059680">
    <property type="component" value="Chromosome 7"/>
</dbReference>
<evidence type="ECO:0000256" key="1">
    <source>
        <dbReference type="SAM" id="MobiDB-lite"/>
    </source>
</evidence>
<gene>
    <name evidence="3" type="ordered locus">Os07g0192050</name>
    <name evidence="3" type="ORF">OSNPB_070192050</name>
</gene>
<reference evidence="4" key="1">
    <citation type="journal article" date="2005" name="Nature">
        <title>The map-based sequence of the rice genome.</title>
        <authorList>
            <consortium name="International rice genome sequencing project (IRGSP)"/>
            <person name="Matsumoto T."/>
            <person name="Wu J."/>
            <person name="Kanamori H."/>
            <person name="Katayose Y."/>
            <person name="Fujisawa M."/>
            <person name="Namiki N."/>
            <person name="Mizuno H."/>
            <person name="Yamamoto K."/>
            <person name="Antonio B.A."/>
            <person name="Baba T."/>
            <person name="Sakata K."/>
            <person name="Nagamura Y."/>
            <person name="Aoki H."/>
            <person name="Arikawa K."/>
            <person name="Arita K."/>
            <person name="Bito T."/>
            <person name="Chiden Y."/>
            <person name="Fujitsuka N."/>
            <person name="Fukunaka R."/>
            <person name="Hamada M."/>
            <person name="Harada C."/>
            <person name="Hayashi A."/>
            <person name="Hijishita S."/>
            <person name="Honda M."/>
            <person name="Hosokawa S."/>
            <person name="Ichikawa Y."/>
            <person name="Idonuma A."/>
            <person name="Iijima M."/>
            <person name="Ikeda M."/>
            <person name="Ikeno M."/>
            <person name="Ito K."/>
            <person name="Ito S."/>
            <person name="Ito T."/>
            <person name="Ito Y."/>
            <person name="Ito Y."/>
            <person name="Iwabuchi A."/>
            <person name="Kamiya K."/>
            <person name="Karasawa W."/>
            <person name="Kurita K."/>
            <person name="Katagiri S."/>
            <person name="Kikuta A."/>
            <person name="Kobayashi H."/>
            <person name="Kobayashi N."/>
            <person name="Machita K."/>
            <person name="Maehara T."/>
            <person name="Masukawa M."/>
            <person name="Mizubayashi T."/>
            <person name="Mukai Y."/>
            <person name="Nagasaki H."/>
            <person name="Nagata Y."/>
            <person name="Naito S."/>
            <person name="Nakashima M."/>
            <person name="Nakama Y."/>
            <person name="Nakamichi Y."/>
            <person name="Nakamura M."/>
            <person name="Meguro A."/>
            <person name="Negishi M."/>
            <person name="Ohta I."/>
            <person name="Ohta T."/>
            <person name="Okamoto M."/>
            <person name="Ono N."/>
            <person name="Saji S."/>
            <person name="Sakaguchi M."/>
            <person name="Sakai K."/>
            <person name="Shibata M."/>
            <person name="Shimokawa T."/>
            <person name="Song J."/>
            <person name="Takazaki Y."/>
            <person name="Terasawa K."/>
            <person name="Tsugane M."/>
            <person name="Tsuji K."/>
            <person name="Ueda S."/>
            <person name="Waki K."/>
            <person name="Yamagata H."/>
            <person name="Yamamoto M."/>
            <person name="Yamamoto S."/>
            <person name="Yamane H."/>
            <person name="Yoshiki S."/>
            <person name="Yoshihara R."/>
            <person name="Yukawa K."/>
            <person name="Zhong H."/>
            <person name="Yano M."/>
            <person name="Yuan Q."/>
            <person name="Ouyang S."/>
            <person name="Liu J."/>
            <person name="Jones K.M."/>
            <person name="Gansberger K."/>
            <person name="Moffat K."/>
            <person name="Hill J."/>
            <person name="Bera J."/>
            <person name="Fadrosh D."/>
            <person name="Jin S."/>
            <person name="Johri S."/>
            <person name="Kim M."/>
            <person name="Overton L."/>
            <person name="Reardon M."/>
            <person name="Tsitrin T."/>
            <person name="Vuong H."/>
            <person name="Weaver B."/>
            <person name="Ciecko A."/>
            <person name="Tallon L."/>
            <person name="Jackson J."/>
            <person name="Pai G."/>
            <person name="Aken S.V."/>
            <person name="Utterback T."/>
            <person name="Reidmuller S."/>
            <person name="Feldblyum T."/>
            <person name="Hsiao J."/>
            <person name="Zismann V."/>
            <person name="Iobst S."/>
            <person name="de Vazeille A.R."/>
            <person name="Buell C.R."/>
            <person name="Ying K."/>
            <person name="Li Y."/>
            <person name="Lu T."/>
            <person name="Huang Y."/>
            <person name="Zhao Q."/>
            <person name="Feng Q."/>
            <person name="Zhang L."/>
            <person name="Zhu J."/>
            <person name="Weng Q."/>
            <person name="Mu J."/>
            <person name="Lu Y."/>
            <person name="Fan D."/>
            <person name="Liu Y."/>
            <person name="Guan J."/>
            <person name="Zhang Y."/>
            <person name="Yu S."/>
            <person name="Liu X."/>
            <person name="Zhang Y."/>
            <person name="Hong G."/>
            <person name="Han B."/>
            <person name="Choisne N."/>
            <person name="Demange N."/>
            <person name="Orjeda G."/>
            <person name="Samain S."/>
            <person name="Cattolico L."/>
            <person name="Pelletier E."/>
            <person name="Couloux A."/>
            <person name="Segurens B."/>
            <person name="Wincker P."/>
            <person name="D'Hont A."/>
            <person name="Scarpelli C."/>
            <person name="Weissenbach J."/>
            <person name="Salanoubat M."/>
            <person name="Quetier F."/>
            <person name="Yu Y."/>
            <person name="Kim H.R."/>
            <person name="Rambo T."/>
            <person name="Currie J."/>
            <person name="Collura K."/>
            <person name="Luo M."/>
            <person name="Yang T."/>
            <person name="Ammiraju J.S.S."/>
            <person name="Engler F."/>
            <person name="Soderlund C."/>
            <person name="Wing R.A."/>
            <person name="Palmer L.E."/>
            <person name="de la Bastide M."/>
            <person name="Spiegel L."/>
            <person name="Nascimento L."/>
            <person name="Zutavern T."/>
            <person name="O'Shaughnessy A."/>
            <person name="Dike S."/>
            <person name="Dedhia N."/>
            <person name="Preston R."/>
            <person name="Balija V."/>
            <person name="McCombie W.R."/>
            <person name="Chow T."/>
            <person name="Chen H."/>
            <person name="Chung M."/>
            <person name="Chen C."/>
            <person name="Shaw J."/>
            <person name="Wu H."/>
            <person name="Hsiao K."/>
            <person name="Chao Y."/>
            <person name="Chu M."/>
            <person name="Cheng C."/>
            <person name="Hour A."/>
            <person name="Lee P."/>
            <person name="Lin S."/>
            <person name="Lin Y."/>
            <person name="Liou J."/>
            <person name="Liu S."/>
            <person name="Hsing Y."/>
            <person name="Raghuvanshi S."/>
            <person name="Mohanty A."/>
            <person name="Bharti A.K."/>
            <person name="Gaur A."/>
            <person name="Gupta V."/>
            <person name="Kumar D."/>
            <person name="Ravi V."/>
            <person name="Vij S."/>
            <person name="Kapur A."/>
            <person name="Khurana P."/>
            <person name="Khurana P."/>
            <person name="Khurana J.P."/>
            <person name="Tyagi A.K."/>
            <person name="Gaikwad K."/>
            <person name="Singh A."/>
            <person name="Dalal V."/>
            <person name="Srivastava S."/>
            <person name="Dixit A."/>
            <person name="Pal A.K."/>
            <person name="Ghazi I.A."/>
            <person name="Yadav M."/>
            <person name="Pandit A."/>
            <person name="Bhargava A."/>
            <person name="Sureshbabu K."/>
            <person name="Batra K."/>
            <person name="Sharma T.R."/>
            <person name="Mohapatra T."/>
            <person name="Singh N.K."/>
            <person name="Messing J."/>
            <person name="Nelson A.B."/>
            <person name="Fuks G."/>
            <person name="Kavchok S."/>
            <person name="Keizer G."/>
            <person name="Linton E."/>
            <person name="Llaca V."/>
            <person name="Song R."/>
            <person name="Tanyolac B."/>
            <person name="Young S."/>
            <person name="Ho-Il K."/>
            <person name="Hahn J.H."/>
            <person name="Sangsakoo G."/>
            <person name="Vanavichit A."/>
            <person name="de Mattos Luiz.A.T."/>
            <person name="Zimmer P.D."/>
            <person name="Malone G."/>
            <person name="Dellagostin O."/>
            <person name="de Oliveira A.C."/>
            <person name="Bevan M."/>
            <person name="Bancroft I."/>
            <person name="Minx P."/>
            <person name="Cordum H."/>
            <person name="Wilson R."/>
            <person name="Cheng Z."/>
            <person name="Jin W."/>
            <person name="Jiang J."/>
            <person name="Leong S.A."/>
            <person name="Iwama H."/>
            <person name="Gojobori T."/>
            <person name="Itoh T."/>
            <person name="Niimura Y."/>
            <person name="Fujii Y."/>
            <person name="Habara T."/>
            <person name="Sakai H."/>
            <person name="Sato Y."/>
            <person name="Wilson G."/>
            <person name="Kumar K."/>
            <person name="McCouch S."/>
            <person name="Juretic N."/>
            <person name="Hoen D."/>
            <person name="Wright S."/>
            <person name="Bruskiewich R."/>
            <person name="Bureau T."/>
            <person name="Miyao A."/>
            <person name="Hirochika H."/>
            <person name="Nishikawa T."/>
            <person name="Kadowaki K."/>
            <person name="Sugiura M."/>
            <person name="Burr B."/>
            <person name="Sasaki T."/>
        </authorList>
    </citation>
    <scope>NUCLEOTIDE SEQUENCE [LARGE SCALE GENOMIC DNA]</scope>
    <source>
        <strain evidence="4">cv. Nipponbare</strain>
    </source>
</reference>